<feature type="compositionally biased region" description="Polar residues" evidence="1">
    <location>
        <begin position="89"/>
        <end position="101"/>
    </location>
</feature>
<dbReference type="Proteomes" id="UP000007115">
    <property type="component" value="Unassembled WGS sequence"/>
</dbReference>
<dbReference type="VEuPathDB" id="FungiDB:TRIVIDRAFT_230234"/>
<dbReference type="AlphaFoldDB" id="G9MNU6"/>
<feature type="region of interest" description="Disordered" evidence="1">
    <location>
        <begin position="89"/>
        <end position="109"/>
    </location>
</feature>
<accession>G9MNU6</accession>
<proteinExistence type="predicted"/>
<keyword evidence="3" id="KW-1185">Reference proteome</keyword>
<dbReference type="InParanoid" id="G9MNU6"/>
<dbReference type="EMBL" id="ABDF02000005">
    <property type="protein sequence ID" value="EHK23549.1"/>
    <property type="molecule type" value="Genomic_DNA"/>
</dbReference>
<dbReference type="GeneID" id="25792299"/>
<dbReference type="HOGENOM" id="CLU_2184340_0_0_1"/>
<evidence type="ECO:0000313" key="2">
    <source>
        <dbReference type="EMBL" id="EHK23549.1"/>
    </source>
</evidence>
<sequence>MSGFATHQSIEDNVACFVAHGLVQDYPTHTAAVIHSVKGAVDICTGGTVTVPSTPEAAPISSAQEAATVSSTQEAATVCTTQEAATVSSTQEAATVSTTQEVEAVSSIH</sequence>
<protein>
    <submittedName>
        <fullName evidence="2">Uncharacterized protein</fullName>
    </submittedName>
</protein>
<evidence type="ECO:0000256" key="1">
    <source>
        <dbReference type="SAM" id="MobiDB-lite"/>
    </source>
</evidence>
<dbReference type="RefSeq" id="XP_013957766.1">
    <property type="nucleotide sequence ID" value="XM_014102291.1"/>
</dbReference>
<reference evidence="2 3" key="1">
    <citation type="journal article" date="2011" name="Genome Biol.">
        <title>Comparative genome sequence analysis underscores mycoparasitism as the ancestral life style of Trichoderma.</title>
        <authorList>
            <person name="Kubicek C.P."/>
            <person name="Herrera-Estrella A."/>
            <person name="Seidl-Seiboth V."/>
            <person name="Martinez D.A."/>
            <person name="Druzhinina I.S."/>
            <person name="Thon M."/>
            <person name="Zeilinger S."/>
            <person name="Casas-Flores S."/>
            <person name="Horwitz B.A."/>
            <person name="Mukherjee P.K."/>
            <person name="Mukherjee M."/>
            <person name="Kredics L."/>
            <person name="Alcaraz L.D."/>
            <person name="Aerts A."/>
            <person name="Antal Z."/>
            <person name="Atanasova L."/>
            <person name="Cervantes-Badillo M.G."/>
            <person name="Challacombe J."/>
            <person name="Chertkov O."/>
            <person name="McCluskey K."/>
            <person name="Coulpier F."/>
            <person name="Deshpande N."/>
            <person name="von Doehren H."/>
            <person name="Ebbole D.J."/>
            <person name="Esquivel-Naranjo E.U."/>
            <person name="Fekete E."/>
            <person name="Flipphi M."/>
            <person name="Glaser F."/>
            <person name="Gomez-Rodriguez E.Y."/>
            <person name="Gruber S."/>
            <person name="Han C."/>
            <person name="Henrissat B."/>
            <person name="Hermosa R."/>
            <person name="Hernandez-Onate M."/>
            <person name="Karaffa L."/>
            <person name="Kosti I."/>
            <person name="Le Crom S."/>
            <person name="Lindquist E."/>
            <person name="Lucas S."/>
            <person name="Luebeck M."/>
            <person name="Luebeck P.S."/>
            <person name="Margeot A."/>
            <person name="Metz B."/>
            <person name="Misra M."/>
            <person name="Nevalainen H."/>
            <person name="Omann M."/>
            <person name="Packer N."/>
            <person name="Perrone G."/>
            <person name="Uresti-Rivera E.E."/>
            <person name="Salamov A."/>
            <person name="Schmoll M."/>
            <person name="Seiboth B."/>
            <person name="Shapiro H."/>
            <person name="Sukno S."/>
            <person name="Tamayo-Ramos J.A."/>
            <person name="Tisch D."/>
            <person name="Wiest A."/>
            <person name="Wilkinson H.H."/>
            <person name="Zhang M."/>
            <person name="Coutinho P.M."/>
            <person name="Kenerley C.M."/>
            <person name="Monte E."/>
            <person name="Baker S.E."/>
            <person name="Grigoriev I.V."/>
        </authorList>
    </citation>
    <scope>NUCLEOTIDE SEQUENCE [LARGE SCALE GENOMIC DNA]</scope>
    <source>
        <strain evidence="3">Gv29-8 / FGSC 10586</strain>
    </source>
</reference>
<comment type="caution">
    <text evidence="2">The sequence shown here is derived from an EMBL/GenBank/DDBJ whole genome shotgun (WGS) entry which is preliminary data.</text>
</comment>
<organism evidence="2 3">
    <name type="scientific">Hypocrea virens (strain Gv29-8 / FGSC 10586)</name>
    <name type="common">Gliocladium virens</name>
    <name type="synonym">Trichoderma virens</name>
    <dbReference type="NCBI Taxonomy" id="413071"/>
    <lineage>
        <taxon>Eukaryota</taxon>
        <taxon>Fungi</taxon>
        <taxon>Dikarya</taxon>
        <taxon>Ascomycota</taxon>
        <taxon>Pezizomycotina</taxon>
        <taxon>Sordariomycetes</taxon>
        <taxon>Hypocreomycetidae</taxon>
        <taxon>Hypocreales</taxon>
        <taxon>Hypocreaceae</taxon>
        <taxon>Trichoderma</taxon>
    </lineage>
</organism>
<gene>
    <name evidence="2" type="ORF">TRIVIDRAFT_230234</name>
</gene>
<evidence type="ECO:0000313" key="3">
    <source>
        <dbReference type="Proteomes" id="UP000007115"/>
    </source>
</evidence>
<name>G9MNU6_HYPVG</name>